<dbReference type="PANTHER" id="PTHR14218:SF19">
    <property type="entry name" value="SERINE PROTEASE AORO, PUTATIVE (AFU_ORTHOLOGUE AFUA_6G10250)-RELATED"/>
    <property type="match status" value="1"/>
</dbReference>
<comment type="caution">
    <text evidence="3">The sequence shown here is derived from an EMBL/GenBank/DDBJ whole genome shotgun (WGS) entry which is preliminary data.</text>
</comment>
<dbReference type="EMBL" id="MCFA01000205">
    <property type="protein sequence ID" value="ORX99025.1"/>
    <property type="molecule type" value="Genomic_DNA"/>
</dbReference>
<evidence type="ECO:0000256" key="1">
    <source>
        <dbReference type="SAM" id="MobiDB-lite"/>
    </source>
</evidence>
<reference evidence="3 4" key="1">
    <citation type="submission" date="2016-07" db="EMBL/GenBank/DDBJ databases">
        <title>Pervasive Adenine N6-methylation of Active Genes in Fungi.</title>
        <authorList>
            <consortium name="DOE Joint Genome Institute"/>
            <person name="Mondo S.J."/>
            <person name="Dannebaum R.O."/>
            <person name="Kuo R.C."/>
            <person name="Labutti K."/>
            <person name="Haridas S."/>
            <person name="Kuo A."/>
            <person name="Salamov A."/>
            <person name="Ahrendt S.R."/>
            <person name="Lipzen A."/>
            <person name="Sullivan W."/>
            <person name="Andreopoulos W.B."/>
            <person name="Clum A."/>
            <person name="Lindquist E."/>
            <person name="Daum C."/>
            <person name="Ramamoorthy G.K."/>
            <person name="Gryganskyi A."/>
            <person name="Culley D."/>
            <person name="Magnuson J.K."/>
            <person name="James T.Y."/>
            <person name="O'Malley M.A."/>
            <person name="Stajich J.E."/>
            <person name="Spatafora J.W."/>
            <person name="Visel A."/>
            <person name="Grigoriev I.V."/>
        </authorList>
    </citation>
    <scope>NUCLEOTIDE SEQUENCE [LARGE SCALE GENOMIC DNA]</scope>
    <source>
        <strain evidence="3 4">CBS 115471</strain>
    </source>
</reference>
<dbReference type="InterPro" id="IPR036852">
    <property type="entry name" value="Peptidase_S8/S53_dom_sf"/>
</dbReference>
<dbReference type="Proteomes" id="UP000193144">
    <property type="component" value="Unassembled WGS sequence"/>
</dbReference>
<proteinExistence type="predicted"/>
<dbReference type="InterPro" id="IPR015366">
    <property type="entry name" value="S53_propep"/>
</dbReference>
<keyword evidence="4" id="KW-1185">Reference proteome</keyword>
<protein>
    <submittedName>
        <fullName evidence="3">Pro-kumamolisin, activation domain-domain-containing protein</fullName>
    </submittedName>
</protein>
<feature type="domain" description="Peptidase S53 activation" evidence="2">
    <location>
        <begin position="45"/>
        <end position="138"/>
    </location>
</feature>
<gene>
    <name evidence="3" type="ORF">BCR34DRAFT_628270</name>
</gene>
<dbReference type="Gene3D" id="3.40.50.200">
    <property type="entry name" value="Peptidase S8/S53 domain"/>
    <property type="match status" value="2"/>
</dbReference>
<feature type="region of interest" description="Disordered" evidence="1">
    <location>
        <begin position="171"/>
        <end position="193"/>
    </location>
</feature>
<name>A0A1Y1YM00_9PLEO</name>
<sequence>MREQSPKFKVSEAKSRSELHARIILAVRLSDHHVVHDRRSSTPLGWMKRGPLEPTAVLPISIGLVQSNWDKGYDWLMEVSHPTSKKYGLHWEASDIASAFAPSRRCKGVAESAGVALERVEKSVSEGWLKFTATQHNACEEYSVPSWKDKIDFVTLSVHFDVKLRARDEDSLKERELQPGHGKRPGKPENFWGPKLKNLDSITPWCLRALYKFSPGPTKNPKNNFGIVEYILQAYTPSDLELFFRNFSTRQVGIAQRSTRLTAALSNRQHVFNCNGELDLELEYAMTPVYPQKVTLLQEGGDNLTQDSAYPARMEATRARRPAESTDLQKSPAHLAGLDAPYQNGALVAGAASRRFPPCVHTSQQSAVKGFSASHPPPYTSAQYNNSQQTRGFPDISANGANYVIAIDAPTLGSIFVLVNKARFNVRKGSIGFINPVVYGHSEVFNNITEGGNQGCATAGFSATTGWDTVTVLGTPNFPNPLKLFLSLA</sequence>
<dbReference type="GO" id="GO:0004252">
    <property type="term" value="F:serine-type endopeptidase activity"/>
    <property type="evidence" value="ECO:0007669"/>
    <property type="project" value="InterPro"/>
</dbReference>
<dbReference type="STRING" id="1231657.A0A1Y1YM00"/>
<accession>A0A1Y1YM00</accession>
<dbReference type="Pfam" id="PF09286">
    <property type="entry name" value="Pro-kuma_activ"/>
    <property type="match status" value="1"/>
</dbReference>
<evidence type="ECO:0000313" key="4">
    <source>
        <dbReference type="Proteomes" id="UP000193144"/>
    </source>
</evidence>
<dbReference type="SUPFAM" id="SSF52743">
    <property type="entry name" value="Subtilisin-like"/>
    <property type="match status" value="1"/>
</dbReference>
<dbReference type="SUPFAM" id="SSF54897">
    <property type="entry name" value="Protease propeptides/inhibitors"/>
    <property type="match status" value="1"/>
</dbReference>
<dbReference type="AlphaFoldDB" id="A0A1Y1YM00"/>
<dbReference type="GO" id="GO:0008240">
    <property type="term" value="F:tripeptidyl-peptidase activity"/>
    <property type="evidence" value="ECO:0007669"/>
    <property type="project" value="TreeGrafter"/>
</dbReference>
<dbReference type="OrthoDB" id="409122at2759"/>
<dbReference type="PANTHER" id="PTHR14218">
    <property type="entry name" value="PROTEASE S8 TRIPEPTIDYL PEPTIDASE I CLN2"/>
    <property type="match status" value="1"/>
</dbReference>
<organism evidence="3 4">
    <name type="scientific">Clohesyomyces aquaticus</name>
    <dbReference type="NCBI Taxonomy" id="1231657"/>
    <lineage>
        <taxon>Eukaryota</taxon>
        <taxon>Fungi</taxon>
        <taxon>Dikarya</taxon>
        <taxon>Ascomycota</taxon>
        <taxon>Pezizomycotina</taxon>
        <taxon>Dothideomycetes</taxon>
        <taxon>Pleosporomycetidae</taxon>
        <taxon>Pleosporales</taxon>
        <taxon>Lindgomycetaceae</taxon>
        <taxon>Clohesyomyces</taxon>
    </lineage>
</organism>
<dbReference type="GO" id="GO:0006508">
    <property type="term" value="P:proteolysis"/>
    <property type="evidence" value="ECO:0007669"/>
    <property type="project" value="InterPro"/>
</dbReference>
<evidence type="ECO:0000259" key="2">
    <source>
        <dbReference type="Pfam" id="PF09286"/>
    </source>
</evidence>
<evidence type="ECO:0000313" key="3">
    <source>
        <dbReference type="EMBL" id="ORX99025.1"/>
    </source>
</evidence>
<dbReference type="InterPro" id="IPR050819">
    <property type="entry name" value="Tripeptidyl-peptidase_I"/>
</dbReference>